<organism evidence="2 3">
    <name type="scientific">Kribbella hippodromi</name>
    <dbReference type="NCBI Taxonomy" id="434347"/>
    <lineage>
        <taxon>Bacteria</taxon>
        <taxon>Bacillati</taxon>
        <taxon>Actinomycetota</taxon>
        <taxon>Actinomycetes</taxon>
        <taxon>Propionibacteriales</taxon>
        <taxon>Kribbellaceae</taxon>
        <taxon>Kribbella</taxon>
    </lineage>
</organism>
<dbReference type="EMBL" id="BAAAPH010000034">
    <property type="protein sequence ID" value="GAA1604467.1"/>
    <property type="molecule type" value="Genomic_DNA"/>
</dbReference>
<gene>
    <name evidence="2" type="ORF">GCM10009804_70980</name>
</gene>
<feature type="region of interest" description="Disordered" evidence="1">
    <location>
        <begin position="153"/>
        <end position="175"/>
    </location>
</feature>
<dbReference type="Proteomes" id="UP001501705">
    <property type="component" value="Unassembled WGS sequence"/>
</dbReference>
<protein>
    <recommendedName>
        <fullName evidence="4">IrrE N-terminal-like domain-containing protein</fullName>
    </recommendedName>
</protein>
<accession>A0ABN2EF23</accession>
<evidence type="ECO:0000313" key="2">
    <source>
        <dbReference type="EMBL" id="GAA1604467.1"/>
    </source>
</evidence>
<evidence type="ECO:0000256" key="1">
    <source>
        <dbReference type="SAM" id="MobiDB-lite"/>
    </source>
</evidence>
<comment type="caution">
    <text evidence="2">The sequence shown here is derived from an EMBL/GenBank/DDBJ whole genome shotgun (WGS) entry which is preliminary data.</text>
</comment>
<proteinExistence type="predicted"/>
<keyword evidence="3" id="KW-1185">Reference proteome</keyword>
<reference evidence="2 3" key="1">
    <citation type="journal article" date="2019" name="Int. J. Syst. Evol. Microbiol.">
        <title>The Global Catalogue of Microorganisms (GCM) 10K type strain sequencing project: providing services to taxonomists for standard genome sequencing and annotation.</title>
        <authorList>
            <consortium name="The Broad Institute Genomics Platform"/>
            <consortium name="The Broad Institute Genome Sequencing Center for Infectious Disease"/>
            <person name="Wu L."/>
            <person name="Ma J."/>
        </authorList>
    </citation>
    <scope>NUCLEOTIDE SEQUENCE [LARGE SCALE GENOMIC DNA]</scope>
    <source>
        <strain evidence="2 3">JCM 15572</strain>
    </source>
</reference>
<evidence type="ECO:0008006" key="4">
    <source>
        <dbReference type="Google" id="ProtNLM"/>
    </source>
</evidence>
<evidence type="ECO:0000313" key="3">
    <source>
        <dbReference type="Proteomes" id="UP001501705"/>
    </source>
</evidence>
<name>A0ABN2EF23_9ACTN</name>
<sequence length="175" mass="19068">MARGFRFGESGLRRRCERVAAGVPMPVPFEQERFLAGIAELRGRPIEVLPSSMDVACGLLVSTDTTDYILAPTHTTALHRQHIIFHEVAHLLCDHTGANLHGDDHPDERGGGVVLPGLSAELVRRVLGRSAYTDPQEREAELVATYLTQRSAGPAPRKYTDELKGLGEAFGGTSR</sequence>